<dbReference type="SUPFAM" id="SSF103473">
    <property type="entry name" value="MFS general substrate transporter"/>
    <property type="match status" value="1"/>
</dbReference>
<organism evidence="8 9">
    <name type="scientific">Albibacterium profundi</name>
    <dbReference type="NCBI Taxonomy" id="3134906"/>
    <lineage>
        <taxon>Bacteria</taxon>
        <taxon>Pseudomonadati</taxon>
        <taxon>Bacteroidota</taxon>
        <taxon>Sphingobacteriia</taxon>
        <taxon>Sphingobacteriales</taxon>
        <taxon>Sphingobacteriaceae</taxon>
        <taxon>Albibacterium</taxon>
    </lineage>
</organism>
<comment type="subcellular location">
    <subcellularLocation>
        <location evidence="1">Endomembrane system</location>
        <topology evidence="1">Multi-pass membrane protein</topology>
    </subcellularLocation>
</comment>
<comment type="caution">
    <text evidence="8">The sequence shown here is derived from an EMBL/GenBank/DDBJ whole genome shotgun (WGS) entry which is preliminary data.</text>
</comment>
<dbReference type="InterPro" id="IPR020846">
    <property type="entry name" value="MFS_dom"/>
</dbReference>
<dbReference type="Pfam" id="PF11700">
    <property type="entry name" value="ATG22"/>
    <property type="match status" value="1"/>
</dbReference>
<feature type="transmembrane region" description="Helical" evidence="6">
    <location>
        <begin position="379"/>
        <end position="397"/>
    </location>
</feature>
<dbReference type="InterPro" id="IPR024671">
    <property type="entry name" value="Atg22-like"/>
</dbReference>
<dbReference type="Proteomes" id="UP001580928">
    <property type="component" value="Unassembled WGS sequence"/>
</dbReference>
<feature type="transmembrane region" description="Helical" evidence="6">
    <location>
        <begin position="409"/>
        <end position="426"/>
    </location>
</feature>
<evidence type="ECO:0000256" key="4">
    <source>
        <dbReference type="ARBA" id="ARBA00022989"/>
    </source>
</evidence>
<feature type="transmembrane region" description="Helical" evidence="6">
    <location>
        <begin position="191"/>
        <end position="212"/>
    </location>
</feature>
<protein>
    <submittedName>
        <fullName evidence="8">MFS transporter</fullName>
    </submittedName>
</protein>
<dbReference type="PROSITE" id="PS50850">
    <property type="entry name" value="MFS"/>
    <property type="match status" value="1"/>
</dbReference>
<proteinExistence type="predicted"/>
<feature type="transmembrane region" description="Helical" evidence="6">
    <location>
        <begin position="253"/>
        <end position="274"/>
    </location>
</feature>
<evidence type="ECO:0000256" key="6">
    <source>
        <dbReference type="SAM" id="Phobius"/>
    </source>
</evidence>
<feature type="transmembrane region" description="Helical" evidence="6">
    <location>
        <begin position="53"/>
        <end position="82"/>
    </location>
</feature>
<evidence type="ECO:0000313" key="8">
    <source>
        <dbReference type="EMBL" id="MFB5944377.1"/>
    </source>
</evidence>
<dbReference type="InterPro" id="IPR036259">
    <property type="entry name" value="MFS_trans_sf"/>
</dbReference>
<evidence type="ECO:0000256" key="3">
    <source>
        <dbReference type="ARBA" id="ARBA00022692"/>
    </source>
</evidence>
<evidence type="ECO:0000259" key="7">
    <source>
        <dbReference type="PROSITE" id="PS50850"/>
    </source>
</evidence>
<keyword evidence="3 6" id="KW-0812">Transmembrane</keyword>
<feature type="transmembrane region" description="Helical" evidence="6">
    <location>
        <begin position="159"/>
        <end position="179"/>
    </location>
</feature>
<keyword evidence="2" id="KW-0813">Transport</keyword>
<dbReference type="PANTHER" id="PTHR23519">
    <property type="entry name" value="AUTOPHAGY-RELATED PROTEIN 22"/>
    <property type="match status" value="1"/>
</dbReference>
<reference evidence="8 9" key="1">
    <citation type="submission" date="2024-04" db="EMBL/GenBank/DDBJ databases">
        <title>Albibacterium profundi sp. nov., isolated from sediment of the Challenger Deep of Mariana Trench.</title>
        <authorList>
            <person name="Wang Y."/>
        </authorList>
    </citation>
    <scope>NUCLEOTIDE SEQUENCE [LARGE SCALE GENOMIC DNA]</scope>
    <source>
        <strain evidence="8 9">RHL897</strain>
    </source>
</reference>
<feature type="transmembrane region" description="Helical" evidence="6">
    <location>
        <begin position="316"/>
        <end position="334"/>
    </location>
</feature>
<evidence type="ECO:0000256" key="2">
    <source>
        <dbReference type="ARBA" id="ARBA00022448"/>
    </source>
</evidence>
<feature type="transmembrane region" description="Helical" evidence="6">
    <location>
        <begin position="340"/>
        <end position="358"/>
    </location>
</feature>
<name>A0ABV5CDB4_9SPHI</name>
<keyword evidence="4 6" id="KW-1133">Transmembrane helix</keyword>
<accession>A0ABV5CDB4</accession>
<gene>
    <name evidence="8" type="ORF">WKR92_00885</name>
</gene>
<evidence type="ECO:0000256" key="1">
    <source>
        <dbReference type="ARBA" id="ARBA00004127"/>
    </source>
</evidence>
<feature type="domain" description="Major facilitator superfamily (MFS) profile" evidence="7">
    <location>
        <begin position="249"/>
        <end position="434"/>
    </location>
</feature>
<dbReference type="EMBL" id="JBBVGT010000001">
    <property type="protein sequence ID" value="MFB5944377.1"/>
    <property type="molecule type" value="Genomic_DNA"/>
</dbReference>
<feature type="transmembrane region" description="Helical" evidence="6">
    <location>
        <begin position="119"/>
        <end position="138"/>
    </location>
</feature>
<feature type="transmembrane region" description="Helical" evidence="6">
    <location>
        <begin position="20"/>
        <end position="41"/>
    </location>
</feature>
<sequence>MENITKNNKSTIRSWAMFDWANSAYNLVITSTIFPAYYTIITTTEEHGDKVDFFGFSFINTALANYSLAFSYLIMVLILPVLSAIADYKGNRKALMKLFTYVGAFACMALFFFEYETLELGVICSSLAAMGYIGGVLFNNSYLPEIATKDQQDSVSAKGFAYGYVGSVILQIICFVFVIKPEWFGISDASFPARFSFLLVGVWWIIFSQISFRRLPKCTKRNGRLKQEILKKGFQELKKVTVYIKGIPVLKRFLLAFFFYAMGVQTIMLVSAAFGEKVLNLGASKLIVTILAIQLVAIAGAYLMSRLVRLIGNIKVLMLVIFLWIIVCLSAFVINSEIQFYILAVLVGLVMGGTQSISRSTFSKLIPDQTEDTTSFFSFYDVTEKIAIVIGLFTFGFVEELTGDIRTSALVLAIFFLIALVLLFRVPKVRALQM</sequence>
<evidence type="ECO:0000256" key="5">
    <source>
        <dbReference type="ARBA" id="ARBA00023136"/>
    </source>
</evidence>
<feature type="transmembrane region" description="Helical" evidence="6">
    <location>
        <begin position="94"/>
        <end position="113"/>
    </location>
</feature>
<dbReference type="Gene3D" id="1.20.1250.20">
    <property type="entry name" value="MFS general substrate transporter like domains"/>
    <property type="match status" value="1"/>
</dbReference>
<evidence type="ECO:0000313" key="9">
    <source>
        <dbReference type="Proteomes" id="UP001580928"/>
    </source>
</evidence>
<feature type="transmembrane region" description="Helical" evidence="6">
    <location>
        <begin position="286"/>
        <end position="304"/>
    </location>
</feature>
<dbReference type="PANTHER" id="PTHR23519:SF1">
    <property type="entry name" value="AUTOPHAGY-RELATED PROTEIN 22"/>
    <property type="match status" value="1"/>
</dbReference>
<keyword evidence="9" id="KW-1185">Reference proteome</keyword>
<dbReference type="InterPro" id="IPR050495">
    <property type="entry name" value="ATG22/LtaA_families"/>
</dbReference>
<keyword evidence="5 6" id="KW-0472">Membrane</keyword>
<dbReference type="RefSeq" id="WP_375555959.1">
    <property type="nucleotide sequence ID" value="NZ_JBBVGT010000001.1"/>
</dbReference>